<name>A0A9X1DCG0_9SPHN</name>
<dbReference type="SUPFAM" id="SSF88946">
    <property type="entry name" value="Sigma2 domain of RNA polymerase sigma factors"/>
    <property type="match status" value="1"/>
</dbReference>
<keyword evidence="8" id="KW-1185">Reference proteome</keyword>
<dbReference type="Proteomes" id="UP001138757">
    <property type="component" value="Unassembled WGS sequence"/>
</dbReference>
<dbReference type="Pfam" id="PF22029">
    <property type="entry name" value="PhyR_sigma2"/>
    <property type="match status" value="1"/>
</dbReference>
<organism evidence="7 8">
    <name type="scientific">Sphingobium nicotianae</name>
    <dbReference type="NCBI Taxonomy" id="2782607"/>
    <lineage>
        <taxon>Bacteria</taxon>
        <taxon>Pseudomonadati</taxon>
        <taxon>Pseudomonadota</taxon>
        <taxon>Alphaproteobacteria</taxon>
        <taxon>Sphingomonadales</taxon>
        <taxon>Sphingomonadaceae</taxon>
        <taxon>Sphingobium</taxon>
    </lineage>
</organism>
<dbReference type="EMBL" id="JAHGAW010000006">
    <property type="protein sequence ID" value="MBT2187451.1"/>
    <property type="molecule type" value="Genomic_DNA"/>
</dbReference>
<dbReference type="InterPro" id="IPR014284">
    <property type="entry name" value="RNA_pol_sigma-70_dom"/>
</dbReference>
<dbReference type="Gene3D" id="1.10.1740.10">
    <property type="match status" value="1"/>
</dbReference>
<evidence type="ECO:0000256" key="4">
    <source>
        <dbReference type="ARBA" id="ARBA00023163"/>
    </source>
</evidence>
<keyword evidence="2" id="KW-0805">Transcription regulation</keyword>
<dbReference type="GO" id="GO:0016987">
    <property type="term" value="F:sigma factor activity"/>
    <property type="evidence" value="ECO:0007669"/>
    <property type="project" value="UniProtKB-KW"/>
</dbReference>
<dbReference type="PANTHER" id="PTHR43133:SF25">
    <property type="entry name" value="RNA POLYMERASE SIGMA FACTOR RFAY-RELATED"/>
    <property type="match status" value="1"/>
</dbReference>
<dbReference type="GO" id="GO:0003677">
    <property type="term" value="F:DNA binding"/>
    <property type="evidence" value="ECO:0007669"/>
    <property type="project" value="InterPro"/>
</dbReference>
<dbReference type="InterPro" id="IPR013325">
    <property type="entry name" value="RNA_pol_sigma_r2"/>
</dbReference>
<evidence type="ECO:0000256" key="1">
    <source>
        <dbReference type="ARBA" id="ARBA00010641"/>
    </source>
</evidence>
<comment type="caution">
    <text evidence="7">The sequence shown here is derived from an EMBL/GenBank/DDBJ whole genome shotgun (WGS) entry which is preliminary data.</text>
</comment>
<sequence>MSSTFEEGIVDLLPRLRRFAAGLARDLAAGDDLCQMTIERALKSREQWAEGTRLDSWMYRIMRNIWIDEVRAGKRRGQTFADEDAGLDVGTTGGQEARVELSMVDRAMARLPEDQREAILLVMVEGYGYREAADIIGCPIGTLTSRLIRGRDALQAMLSEGEAA</sequence>
<evidence type="ECO:0000313" key="7">
    <source>
        <dbReference type="EMBL" id="MBT2187451.1"/>
    </source>
</evidence>
<gene>
    <name evidence="7" type="ORF">KK488_10885</name>
</gene>
<dbReference type="Gene3D" id="1.10.10.10">
    <property type="entry name" value="Winged helix-like DNA-binding domain superfamily/Winged helix DNA-binding domain"/>
    <property type="match status" value="1"/>
</dbReference>
<dbReference type="InterPro" id="IPR039425">
    <property type="entry name" value="RNA_pol_sigma-70-like"/>
</dbReference>
<comment type="similarity">
    <text evidence="1">Belongs to the sigma-70 factor family. ECF subfamily.</text>
</comment>
<protein>
    <submittedName>
        <fullName evidence="7">RNA polymerase sigma factor</fullName>
    </submittedName>
</protein>
<evidence type="ECO:0000259" key="6">
    <source>
        <dbReference type="Pfam" id="PF22029"/>
    </source>
</evidence>
<dbReference type="CDD" id="cd06171">
    <property type="entry name" value="Sigma70_r4"/>
    <property type="match status" value="1"/>
</dbReference>
<keyword evidence="3" id="KW-0731">Sigma factor</keyword>
<evidence type="ECO:0000259" key="5">
    <source>
        <dbReference type="Pfam" id="PF08281"/>
    </source>
</evidence>
<dbReference type="InterPro" id="IPR013324">
    <property type="entry name" value="RNA_pol_sigma_r3/r4-like"/>
</dbReference>
<dbReference type="InterPro" id="IPR053866">
    <property type="entry name" value="PhyR_sigma2"/>
</dbReference>
<feature type="domain" description="RNA polymerase sigma factor 70 region 4 type 2" evidence="5">
    <location>
        <begin position="103"/>
        <end position="154"/>
    </location>
</feature>
<accession>A0A9X1DCG0</accession>
<reference evidence="7" key="1">
    <citation type="submission" date="2021-05" db="EMBL/GenBank/DDBJ databases">
        <title>Genome of Sphingobium sp. strain.</title>
        <authorList>
            <person name="Fan R."/>
        </authorList>
    </citation>
    <scope>NUCLEOTIDE SEQUENCE</scope>
    <source>
        <strain evidence="7">H33</strain>
    </source>
</reference>
<evidence type="ECO:0000256" key="2">
    <source>
        <dbReference type="ARBA" id="ARBA00023015"/>
    </source>
</evidence>
<dbReference type="SUPFAM" id="SSF88659">
    <property type="entry name" value="Sigma3 and sigma4 domains of RNA polymerase sigma factors"/>
    <property type="match status" value="1"/>
</dbReference>
<proteinExistence type="inferred from homology"/>
<feature type="domain" description="PhyR sigma2" evidence="6">
    <location>
        <begin position="10"/>
        <end position="62"/>
    </location>
</feature>
<dbReference type="RefSeq" id="WP_214623522.1">
    <property type="nucleotide sequence ID" value="NZ_JAHGAW010000006.1"/>
</dbReference>
<dbReference type="InterPro" id="IPR013249">
    <property type="entry name" value="RNA_pol_sigma70_r4_t2"/>
</dbReference>
<dbReference type="NCBIfam" id="TIGR02937">
    <property type="entry name" value="sigma70-ECF"/>
    <property type="match status" value="1"/>
</dbReference>
<dbReference type="PANTHER" id="PTHR43133">
    <property type="entry name" value="RNA POLYMERASE ECF-TYPE SIGMA FACTO"/>
    <property type="match status" value="1"/>
</dbReference>
<dbReference type="Pfam" id="PF08281">
    <property type="entry name" value="Sigma70_r4_2"/>
    <property type="match status" value="1"/>
</dbReference>
<dbReference type="InterPro" id="IPR036388">
    <property type="entry name" value="WH-like_DNA-bd_sf"/>
</dbReference>
<dbReference type="GO" id="GO:0006352">
    <property type="term" value="P:DNA-templated transcription initiation"/>
    <property type="evidence" value="ECO:0007669"/>
    <property type="project" value="InterPro"/>
</dbReference>
<evidence type="ECO:0000256" key="3">
    <source>
        <dbReference type="ARBA" id="ARBA00023082"/>
    </source>
</evidence>
<keyword evidence="4" id="KW-0804">Transcription</keyword>
<dbReference type="AlphaFoldDB" id="A0A9X1DCG0"/>
<evidence type="ECO:0000313" key="8">
    <source>
        <dbReference type="Proteomes" id="UP001138757"/>
    </source>
</evidence>